<evidence type="ECO:0000256" key="3">
    <source>
        <dbReference type="ARBA" id="ARBA00023002"/>
    </source>
</evidence>
<dbReference type="SUPFAM" id="SSF51735">
    <property type="entry name" value="NAD(P)-binding Rossmann-fold domains"/>
    <property type="match status" value="1"/>
</dbReference>
<keyword evidence="3" id="KW-0560">Oxidoreductase</keyword>
<protein>
    <recommendedName>
        <fullName evidence="4">NmrA-like domain-containing protein</fullName>
    </recommendedName>
</protein>
<comment type="caution">
    <text evidence="5">The sequence shown here is derived from an EMBL/GenBank/DDBJ whole genome shotgun (WGS) entry which is preliminary data.</text>
</comment>
<dbReference type="Gene3D" id="3.40.50.720">
    <property type="entry name" value="NAD(P)-binding Rossmann-like Domain"/>
    <property type="match status" value="1"/>
</dbReference>
<evidence type="ECO:0000313" key="6">
    <source>
        <dbReference type="Proteomes" id="UP000636800"/>
    </source>
</evidence>
<proteinExistence type="inferred from homology"/>
<dbReference type="InterPro" id="IPR036291">
    <property type="entry name" value="NAD(P)-bd_dom_sf"/>
</dbReference>
<evidence type="ECO:0000256" key="1">
    <source>
        <dbReference type="ARBA" id="ARBA00005725"/>
    </source>
</evidence>
<reference evidence="5 6" key="1">
    <citation type="journal article" date="2020" name="Nat. Food">
        <title>A phased Vanilla planifolia genome enables genetic improvement of flavour and production.</title>
        <authorList>
            <person name="Hasing T."/>
            <person name="Tang H."/>
            <person name="Brym M."/>
            <person name="Khazi F."/>
            <person name="Huang T."/>
            <person name="Chambers A.H."/>
        </authorList>
    </citation>
    <scope>NUCLEOTIDE SEQUENCE [LARGE SCALE GENOMIC DNA]</scope>
    <source>
        <tissue evidence="5">Leaf</tissue>
    </source>
</reference>
<dbReference type="GO" id="GO:0016491">
    <property type="term" value="F:oxidoreductase activity"/>
    <property type="evidence" value="ECO:0007669"/>
    <property type="project" value="UniProtKB-KW"/>
</dbReference>
<dbReference type="InterPro" id="IPR045312">
    <property type="entry name" value="PCBER-like"/>
</dbReference>
<keyword evidence="6" id="KW-1185">Reference proteome</keyword>
<dbReference type="CDD" id="cd05259">
    <property type="entry name" value="PCBER_SDR_a"/>
    <property type="match status" value="1"/>
</dbReference>
<accession>A0A835Q455</accession>
<dbReference type="PANTHER" id="PTHR43349">
    <property type="entry name" value="PINORESINOL REDUCTASE-RELATED"/>
    <property type="match status" value="1"/>
</dbReference>
<dbReference type="PANTHER" id="PTHR43349:SF35">
    <property type="entry name" value="PHENYLCOUMARAN BENZYLIC ETHER REDUCTASE 1"/>
    <property type="match status" value="1"/>
</dbReference>
<organism evidence="5 6">
    <name type="scientific">Vanilla planifolia</name>
    <name type="common">Vanilla</name>
    <dbReference type="NCBI Taxonomy" id="51239"/>
    <lineage>
        <taxon>Eukaryota</taxon>
        <taxon>Viridiplantae</taxon>
        <taxon>Streptophyta</taxon>
        <taxon>Embryophyta</taxon>
        <taxon>Tracheophyta</taxon>
        <taxon>Spermatophyta</taxon>
        <taxon>Magnoliopsida</taxon>
        <taxon>Liliopsida</taxon>
        <taxon>Asparagales</taxon>
        <taxon>Orchidaceae</taxon>
        <taxon>Vanilloideae</taxon>
        <taxon>Vanilleae</taxon>
        <taxon>Vanilla</taxon>
    </lineage>
</organism>
<dbReference type="AlphaFoldDB" id="A0A835Q455"/>
<dbReference type="EMBL" id="JADCNL010000010">
    <property type="protein sequence ID" value="KAG0463875.1"/>
    <property type="molecule type" value="Genomic_DNA"/>
</dbReference>
<evidence type="ECO:0000313" key="5">
    <source>
        <dbReference type="EMBL" id="KAG0463875.1"/>
    </source>
</evidence>
<comment type="similarity">
    <text evidence="1">Belongs to the NmrA-type oxidoreductase family. Isoflavone reductase subfamily.</text>
</comment>
<dbReference type="InterPro" id="IPR008030">
    <property type="entry name" value="NmrA-like"/>
</dbReference>
<feature type="domain" description="NmrA-like" evidence="4">
    <location>
        <begin position="4"/>
        <end position="306"/>
    </location>
</feature>
<name>A0A835Q455_VANPL</name>
<dbReference type="OrthoDB" id="4062651at2759"/>
<keyword evidence="2" id="KW-0521">NADP</keyword>
<sequence>MASTKSKILILGGTGWIGQCLVRASARAGHPTFALIRESSASSNPAKEKLLEEFRAAGVNIVYGDYNNHDSLVKAIKEVDVLISSLGHDQLPDQHKIYAAVKEAGNVKRFFPSEFGNDVDNVHAVEPAKSMFEIKVQMRRILEKDNIPYTIVVGNFTSGYFLPSLGEAGPWSPPTERVIIMGDGNAKVIFNLEEDIGTFTIKAVDDPRTLNKILYIRPHGNIYSQNELISLWEKKTGKKLERVYVPEEEVLKQIQEAPEHRKIPLSIHHTAFVKGDHTNFEIDPSYGLEASQLYPDVKYTTVDEFLDRLI</sequence>
<dbReference type="Proteomes" id="UP000636800">
    <property type="component" value="Chromosome 10"/>
</dbReference>
<dbReference type="Pfam" id="PF05368">
    <property type="entry name" value="NmrA"/>
    <property type="match status" value="1"/>
</dbReference>
<evidence type="ECO:0000256" key="2">
    <source>
        <dbReference type="ARBA" id="ARBA00022857"/>
    </source>
</evidence>
<dbReference type="Gene3D" id="3.90.25.10">
    <property type="entry name" value="UDP-galactose 4-epimerase, domain 1"/>
    <property type="match status" value="1"/>
</dbReference>
<gene>
    <name evidence="5" type="ORF">HPP92_019944</name>
</gene>
<evidence type="ECO:0000259" key="4">
    <source>
        <dbReference type="Pfam" id="PF05368"/>
    </source>
</evidence>
<dbReference type="InterPro" id="IPR050608">
    <property type="entry name" value="NmrA-type/Isoflavone_red_sf"/>
</dbReference>